<dbReference type="EMBL" id="JAWQEG010004584">
    <property type="protein sequence ID" value="KAK3861020.1"/>
    <property type="molecule type" value="Genomic_DNA"/>
</dbReference>
<feature type="chain" id="PRO_5042259414" evidence="2">
    <location>
        <begin position="19"/>
        <end position="400"/>
    </location>
</feature>
<evidence type="ECO:0000256" key="2">
    <source>
        <dbReference type="SAM" id="SignalP"/>
    </source>
</evidence>
<sequence length="400" mass="42360">MLLTTVVVAVTTAVAVTAVPVENVPQQQEGRAIGQPEEGGLGWLLNWAVNREAAGAGGDELDLSELEMLVEEGRRRKIDSDPSSKPTKNRKSKNNKREEGSPSYSSGGSGSGHYTPVPQSATAGTPVWVGDNPVTYDTPAKPTTTTYTTSNWYDYFTNLFPSFSLSSSSSFDASISQGGAGTGSYTEAEPEAWPEEVVEEEVEATGYHHYGRPKPTTTEVLVLRYPDIVKTFAQGISAWNKVWQAFGQGMTKTLADQFSNTKIPTGLGSGVASVIPLHDTDDPYNTGGTLKPPFPYLPQLPSLPNPIPNLANLNSYLPEAPALPTLPPFPYLLPSLQGNLYNTAGGLGINTNAGLTLSNSGHFSVGGSKPTATSSSGTYGYGSARDAEGTDLEANNVSYN</sequence>
<protein>
    <submittedName>
        <fullName evidence="3">Uncharacterized protein</fullName>
    </submittedName>
</protein>
<feature type="region of interest" description="Disordered" evidence="1">
    <location>
        <begin position="74"/>
        <end position="133"/>
    </location>
</feature>
<proteinExistence type="predicted"/>
<accession>A0AAE1ETE8</accession>
<comment type="caution">
    <text evidence="3">The sequence shown here is derived from an EMBL/GenBank/DDBJ whole genome shotgun (WGS) entry which is preliminary data.</text>
</comment>
<feature type="signal peptide" evidence="2">
    <location>
        <begin position="1"/>
        <end position="18"/>
    </location>
</feature>
<name>A0AAE1ETE8_PETCI</name>
<dbReference type="Proteomes" id="UP001286313">
    <property type="component" value="Unassembled WGS sequence"/>
</dbReference>
<evidence type="ECO:0000313" key="4">
    <source>
        <dbReference type="Proteomes" id="UP001286313"/>
    </source>
</evidence>
<keyword evidence="2" id="KW-0732">Signal</keyword>
<feature type="compositionally biased region" description="Low complexity" evidence="1">
    <location>
        <begin position="371"/>
        <end position="384"/>
    </location>
</feature>
<feature type="region of interest" description="Disordered" evidence="1">
    <location>
        <begin position="363"/>
        <end position="386"/>
    </location>
</feature>
<dbReference type="AlphaFoldDB" id="A0AAE1ETE8"/>
<keyword evidence="4" id="KW-1185">Reference proteome</keyword>
<gene>
    <name evidence="3" type="ORF">Pcinc_032975</name>
</gene>
<reference evidence="3" key="1">
    <citation type="submission" date="2023-10" db="EMBL/GenBank/DDBJ databases">
        <title>Genome assemblies of two species of porcelain crab, Petrolisthes cinctipes and Petrolisthes manimaculis (Anomura: Porcellanidae).</title>
        <authorList>
            <person name="Angst P."/>
        </authorList>
    </citation>
    <scope>NUCLEOTIDE SEQUENCE</scope>
    <source>
        <strain evidence="3">PB745_01</strain>
        <tissue evidence="3">Gill</tissue>
    </source>
</reference>
<evidence type="ECO:0000256" key="1">
    <source>
        <dbReference type="SAM" id="MobiDB-lite"/>
    </source>
</evidence>
<organism evidence="3 4">
    <name type="scientific">Petrolisthes cinctipes</name>
    <name type="common">Flat porcelain crab</name>
    <dbReference type="NCBI Taxonomy" id="88211"/>
    <lineage>
        <taxon>Eukaryota</taxon>
        <taxon>Metazoa</taxon>
        <taxon>Ecdysozoa</taxon>
        <taxon>Arthropoda</taxon>
        <taxon>Crustacea</taxon>
        <taxon>Multicrustacea</taxon>
        <taxon>Malacostraca</taxon>
        <taxon>Eumalacostraca</taxon>
        <taxon>Eucarida</taxon>
        <taxon>Decapoda</taxon>
        <taxon>Pleocyemata</taxon>
        <taxon>Anomura</taxon>
        <taxon>Galatheoidea</taxon>
        <taxon>Porcellanidae</taxon>
        <taxon>Petrolisthes</taxon>
    </lineage>
</organism>
<evidence type="ECO:0000313" key="3">
    <source>
        <dbReference type="EMBL" id="KAK3861020.1"/>
    </source>
</evidence>